<dbReference type="Gene3D" id="3.40.250.10">
    <property type="entry name" value="Rhodanese-like domain"/>
    <property type="match status" value="1"/>
</dbReference>
<evidence type="ECO:0000259" key="1">
    <source>
        <dbReference type="PROSITE" id="PS50206"/>
    </source>
</evidence>
<dbReference type="Proteomes" id="UP000580568">
    <property type="component" value="Unassembled WGS sequence"/>
</dbReference>
<feature type="domain" description="Rhodanese" evidence="1">
    <location>
        <begin position="21"/>
        <end position="106"/>
    </location>
</feature>
<evidence type="ECO:0000313" key="2">
    <source>
        <dbReference type="EMBL" id="GFP76798.1"/>
    </source>
</evidence>
<accession>A0A6V8SNL6</accession>
<dbReference type="InterPro" id="IPR036873">
    <property type="entry name" value="Rhodanese-like_dom_sf"/>
</dbReference>
<organism evidence="2 3">
    <name type="scientific">Clostridium fungisolvens</name>
    <dbReference type="NCBI Taxonomy" id="1604897"/>
    <lineage>
        <taxon>Bacteria</taxon>
        <taxon>Bacillati</taxon>
        <taxon>Bacillota</taxon>
        <taxon>Clostridia</taxon>
        <taxon>Eubacteriales</taxon>
        <taxon>Clostridiaceae</taxon>
        <taxon>Clostridium</taxon>
    </lineage>
</organism>
<dbReference type="InterPro" id="IPR001763">
    <property type="entry name" value="Rhodanese-like_dom"/>
</dbReference>
<dbReference type="GO" id="GO:0016740">
    <property type="term" value="F:transferase activity"/>
    <property type="evidence" value="ECO:0007669"/>
    <property type="project" value="UniProtKB-KW"/>
</dbReference>
<dbReference type="SUPFAM" id="SSF52821">
    <property type="entry name" value="Rhodanese/Cell cycle control phosphatase"/>
    <property type="match status" value="1"/>
</dbReference>
<dbReference type="CDD" id="cd00158">
    <property type="entry name" value="RHOD"/>
    <property type="match status" value="1"/>
</dbReference>
<protein>
    <submittedName>
        <fullName evidence="2">Sulfurtransferase</fullName>
    </submittedName>
</protein>
<dbReference type="PANTHER" id="PTHR43031">
    <property type="entry name" value="FAD-DEPENDENT OXIDOREDUCTASE"/>
    <property type="match status" value="1"/>
</dbReference>
<dbReference type="EMBL" id="BLZR01000001">
    <property type="protein sequence ID" value="GFP76798.1"/>
    <property type="molecule type" value="Genomic_DNA"/>
</dbReference>
<reference evidence="2 3" key="1">
    <citation type="submission" date="2020-07" db="EMBL/GenBank/DDBJ databases">
        <title>A new beta-1,3-glucan-decomposing anaerobic bacterium isolated from anoxic soil subjected to biological soil disinfestation.</title>
        <authorList>
            <person name="Ueki A."/>
            <person name="Tonouchi A."/>
        </authorList>
    </citation>
    <scope>NUCLEOTIDE SEQUENCE [LARGE SCALE GENOMIC DNA]</scope>
    <source>
        <strain evidence="2 3">TW1</strain>
    </source>
</reference>
<gene>
    <name evidence="2" type="ORF">bsdtw1_02904</name>
</gene>
<evidence type="ECO:0000313" key="3">
    <source>
        <dbReference type="Proteomes" id="UP000580568"/>
    </source>
</evidence>
<dbReference type="PROSITE" id="PS50206">
    <property type="entry name" value="RHODANESE_3"/>
    <property type="match status" value="1"/>
</dbReference>
<dbReference type="InterPro" id="IPR050229">
    <property type="entry name" value="GlpE_sulfurtransferase"/>
</dbReference>
<proteinExistence type="predicted"/>
<comment type="caution">
    <text evidence="2">The sequence shown here is derived from an EMBL/GenBank/DDBJ whole genome shotgun (WGS) entry which is preliminary data.</text>
</comment>
<dbReference type="RefSeq" id="WP_183278207.1">
    <property type="nucleotide sequence ID" value="NZ_BLZR01000001.1"/>
</dbReference>
<name>A0A6V8SNL6_9CLOT</name>
<dbReference type="Pfam" id="PF00581">
    <property type="entry name" value="Rhodanese"/>
    <property type="match status" value="1"/>
</dbReference>
<keyword evidence="2" id="KW-0808">Transferase</keyword>
<sequence length="106" mass="11997">MFSFIKRGNFSAISVHDVDDIINKINLIDIREPYEYEDGHVPKAMNIPMGTILRDPEKYLDKEKEYHIICQSGGRSAKTCSELSTRGYKVVNVSGGTGSYLRPLEK</sequence>
<dbReference type="PANTHER" id="PTHR43031:SF17">
    <property type="entry name" value="SULFURTRANSFERASE YTWF-RELATED"/>
    <property type="match status" value="1"/>
</dbReference>
<keyword evidence="3" id="KW-1185">Reference proteome</keyword>
<dbReference type="SMART" id="SM00450">
    <property type="entry name" value="RHOD"/>
    <property type="match status" value="1"/>
</dbReference>
<dbReference type="AlphaFoldDB" id="A0A6V8SNL6"/>